<dbReference type="EMBL" id="UINC01069094">
    <property type="protein sequence ID" value="SVC02204.1"/>
    <property type="molecule type" value="Genomic_DNA"/>
</dbReference>
<reference evidence="1" key="1">
    <citation type="submission" date="2018-05" db="EMBL/GenBank/DDBJ databases">
        <authorList>
            <person name="Lanie J.A."/>
            <person name="Ng W.-L."/>
            <person name="Kazmierczak K.M."/>
            <person name="Andrzejewski T.M."/>
            <person name="Davidsen T.M."/>
            <person name="Wayne K.J."/>
            <person name="Tettelin H."/>
            <person name="Glass J.I."/>
            <person name="Rusch D."/>
            <person name="Podicherti R."/>
            <person name="Tsui H.-C.T."/>
            <person name="Winkler M.E."/>
        </authorList>
    </citation>
    <scope>NUCLEOTIDE SEQUENCE</scope>
</reference>
<evidence type="ECO:0008006" key="2">
    <source>
        <dbReference type="Google" id="ProtNLM"/>
    </source>
</evidence>
<name>A0A382IQV8_9ZZZZ</name>
<protein>
    <recommendedName>
        <fullName evidence="2">Swiss Army Knife RNA repair protein HAD domain-containing protein</fullName>
    </recommendedName>
</protein>
<dbReference type="InterPro" id="IPR036412">
    <property type="entry name" value="HAD-like_sf"/>
</dbReference>
<sequence length="156" mass="18468">MRNTWFIDIDGTIVKHKNNEQLDERLMLLGEEQIVFPYGEDVDADLLDEEMLPGVKDFWSEIPSEDIIILTTAREHRHKWLTEQMLRVFGLRYDQIIFALGSNKRFLINDREPHKGEFITYPHILESASEFKDKAIALNVERNRGLINEKWVFTHI</sequence>
<dbReference type="AlphaFoldDB" id="A0A382IQV8"/>
<evidence type="ECO:0000313" key="1">
    <source>
        <dbReference type="EMBL" id="SVC02204.1"/>
    </source>
</evidence>
<dbReference type="SUPFAM" id="SSF56784">
    <property type="entry name" value="HAD-like"/>
    <property type="match status" value="1"/>
</dbReference>
<proteinExistence type="predicted"/>
<dbReference type="Gene3D" id="3.40.50.1000">
    <property type="entry name" value="HAD superfamily/HAD-like"/>
    <property type="match status" value="1"/>
</dbReference>
<accession>A0A382IQV8</accession>
<gene>
    <name evidence="1" type="ORF">METZ01_LOCUS255058</name>
</gene>
<dbReference type="InterPro" id="IPR023214">
    <property type="entry name" value="HAD_sf"/>
</dbReference>
<organism evidence="1">
    <name type="scientific">marine metagenome</name>
    <dbReference type="NCBI Taxonomy" id="408172"/>
    <lineage>
        <taxon>unclassified sequences</taxon>
        <taxon>metagenomes</taxon>
        <taxon>ecological metagenomes</taxon>
    </lineage>
</organism>